<feature type="non-terminal residue" evidence="15">
    <location>
        <position position="1"/>
    </location>
</feature>
<keyword evidence="9" id="KW-0456">Lyase</keyword>
<dbReference type="InterPro" id="IPR050307">
    <property type="entry name" value="Sterol_Desaturase_Related"/>
</dbReference>
<keyword evidence="5" id="KW-0256">Endoplasmic reticulum</keyword>
<evidence type="ECO:0000256" key="1">
    <source>
        <dbReference type="ARBA" id="ARBA00004477"/>
    </source>
</evidence>
<evidence type="ECO:0000259" key="14">
    <source>
        <dbReference type="Pfam" id="PF12076"/>
    </source>
</evidence>
<evidence type="ECO:0000256" key="8">
    <source>
        <dbReference type="ARBA" id="ARBA00023136"/>
    </source>
</evidence>
<dbReference type="Pfam" id="PF12076">
    <property type="entry name" value="CER1-like_C"/>
    <property type="match status" value="1"/>
</dbReference>
<name>A0A5J9UX58_9POAL</name>
<evidence type="ECO:0000256" key="4">
    <source>
        <dbReference type="ARBA" id="ARBA00022692"/>
    </source>
</evidence>
<evidence type="ECO:0000256" key="7">
    <source>
        <dbReference type="ARBA" id="ARBA00022989"/>
    </source>
</evidence>
<dbReference type="GO" id="GO:0071771">
    <property type="term" value="F:aldehyde oxygenase (deformylating) activity"/>
    <property type="evidence" value="ECO:0007669"/>
    <property type="project" value="UniProtKB-EC"/>
</dbReference>
<evidence type="ECO:0000256" key="5">
    <source>
        <dbReference type="ARBA" id="ARBA00022824"/>
    </source>
</evidence>
<reference evidence="15 16" key="1">
    <citation type="journal article" date="2019" name="Sci. Rep.">
        <title>A high-quality genome of Eragrostis curvula grass provides insights into Poaceae evolution and supports new strategies to enhance forage quality.</title>
        <authorList>
            <person name="Carballo J."/>
            <person name="Santos B.A.C.M."/>
            <person name="Zappacosta D."/>
            <person name="Garbus I."/>
            <person name="Selva J.P."/>
            <person name="Gallo C.A."/>
            <person name="Diaz A."/>
            <person name="Albertini E."/>
            <person name="Caccamo M."/>
            <person name="Echenique V."/>
        </authorList>
    </citation>
    <scope>NUCLEOTIDE SEQUENCE [LARGE SCALE GENOMIC DNA]</scope>
    <source>
        <strain evidence="16">cv. Victoria</strain>
        <tissue evidence="15">Leaf</tissue>
    </source>
</reference>
<comment type="subcellular location">
    <subcellularLocation>
        <location evidence="1">Endoplasmic reticulum membrane</location>
        <topology evidence="1">Multi-pass membrane protein</topology>
    </subcellularLocation>
</comment>
<organism evidence="15 16">
    <name type="scientific">Eragrostis curvula</name>
    <name type="common">weeping love grass</name>
    <dbReference type="NCBI Taxonomy" id="38414"/>
    <lineage>
        <taxon>Eukaryota</taxon>
        <taxon>Viridiplantae</taxon>
        <taxon>Streptophyta</taxon>
        <taxon>Embryophyta</taxon>
        <taxon>Tracheophyta</taxon>
        <taxon>Spermatophyta</taxon>
        <taxon>Magnoliopsida</taxon>
        <taxon>Liliopsida</taxon>
        <taxon>Poales</taxon>
        <taxon>Poaceae</taxon>
        <taxon>PACMAD clade</taxon>
        <taxon>Chloridoideae</taxon>
        <taxon>Eragrostideae</taxon>
        <taxon>Eragrostidinae</taxon>
        <taxon>Eragrostis</taxon>
    </lineage>
</organism>
<proteinExistence type="inferred from homology"/>
<dbReference type="GO" id="GO:0016491">
    <property type="term" value="F:oxidoreductase activity"/>
    <property type="evidence" value="ECO:0007669"/>
    <property type="project" value="InterPro"/>
</dbReference>
<evidence type="ECO:0000256" key="12">
    <source>
        <dbReference type="SAM" id="Phobius"/>
    </source>
</evidence>
<keyword evidence="8 12" id="KW-0472">Membrane</keyword>
<keyword evidence="6" id="KW-0521">NADP</keyword>
<accession>A0A5J9UX58</accession>
<comment type="caution">
    <text evidence="15">The sequence shown here is derived from an EMBL/GenBank/DDBJ whole genome shotgun (WGS) entry which is preliminary data.</text>
</comment>
<dbReference type="InterPro" id="IPR021940">
    <property type="entry name" value="CER1-like_C"/>
</dbReference>
<comment type="similarity">
    <text evidence="2">Belongs to the sterol desaturase family.</text>
</comment>
<feature type="transmembrane region" description="Helical" evidence="12">
    <location>
        <begin position="93"/>
        <end position="115"/>
    </location>
</feature>
<feature type="region of interest" description="Disordered" evidence="11">
    <location>
        <begin position="22"/>
        <end position="51"/>
    </location>
</feature>
<dbReference type="Gramene" id="TVU27727">
    <property type="protein sequence ID" value="TVU27727"/>
    <property type="gene ID" value="EJB05_19224"/>
</dbReference>
<keyword evidence="4 12" id="KW-0812">Transmembrane</keyword>
<dbReference type="AlphaFoldDB" id="A0A5J9UX58"/>
<dbReference type="GO" id="GO:0009651">
    <property type="term" value="P:response to salt stress"/>
    <property type="evidence" value="ECO:0007669"/>
    <property type="project" value="EnsemblPlants"/>
</dbReference>
<feature type="domain" description="Very-long-chain aldehyde decarbonylase CER1-like C-terminal" evidence="14">
    <location>
        <begin position="499"/>
        <end position="662"/>
    </location>
</feature>
<keyword evidence="16" id="KW-1185">Reference proteome</keyword>
<evidence type="ECO:0000256" key="9">
    <source>
        <dbReference type="ARBA" id="ARBA00023239"/>
    </source>
</evidence>
<feature type="transmembrane region" description="Helical" evidence="12">
    <location>
        <begin position="230"/>
        <end position="260"/>
    </location>
</feature>
<feature type="domain" description="Fatty acid hydroxylase" evidence="13">
    <location>
        <begin position="181"/>
        <end position="320"/>
    </location>
</feature>
<dbReference type="EC" id="4.1.99.5" evidence="3"/>
<feature type="transmembrane region" description="Helical" evidence="12">
    <location>
        <begin position="147"/>
        <end position="168"/>
    </location>
</feature>
<dbReference type="PANTHER" id="PTHR11863">
    <property type="entry name" value="STEROL DESATURASE"/>
    <property type="match status" value="1"/>
</dbReference>
<dbReference type="Pfam" id="PF04116">
    <property type="entry name" value="FA_hydroxylase"/>
    <property type="match status" value="1"/>
</dbReference>
<evidence type="ECO:0000256" key="2">
    <source>
        <dbReference type="ARBA" id="ARBA00009324"/>
    </source>
</evidence>
<dbReference type="GO" id="GO:0008610">
    <property type="term" value="P:lipid biosynthetic process"/>
    <property type="evidence" value="ECO:0007669"/>
    <property type="project" value="InterPro"/>
</dbReference>
<dbReference type="GO" id="GO:0005789">
    <property type="term" value="C:endoplasmic reticulum membrane"/>
    <property type="evidence" value="ECO:0007669"/>
    <property type="project" value="UniProtKB-SubCell"/>
</dbReference>
<comment type="catalytic activity">
    <reaction evidence="10">
        <text>a long-chain fatty aldehyde + 2 NADPH + O2 + H(+) = a long-chain alkane + formate + 2 NADP(+) + H2O</text>
        <dbReference type="Rhea" id="RHEA:21440"/>
        <dbReference type="ChEBI" id="CHEBI:15377"/>
        <dbReference type="ChEBI" id="CHEBI:15378"/>
        <dbReference type="ChEBI" id="CHEBI:15379"/>
        <dbReference type="ChEBI" id="CHEBI:15740"/>
        <dbReference type="ChEBI" id="CHEBI:17176"/>
        <dbReference type="ChEBI" id="CHEBI:57783"/>
        <dbReference type="ChEBI" id="CHEBI:58349"/>
        <dbReference type="ChEBI" id="CHEBI:83563"/>
        <dbReference type="EC" id="4.1.99.5"/>
    </reaction>
</comment>
<evidence type="ECO:0000256" key="11">
    <source>
        <dbReference type="SAM" id="MobiDB-lite"/>
    </source>
</evidence>
<dbReference type="GO" id="GO:0005506">
    <property type="term" value="F:iron ion binding"/>
    <property type="evidence" value="ECO:0007669"/>
    <property type="project" value="InterPro"/>
</dbReference>
<gene>
    <name evidence="15" type="ORF">EJB05_19224</name>
</gene>
<dbReference type="OrthoDB" id="408954at2759"/>
<dbReference type="GO" id="GO:0009409">
    <property type="term" value="P:response to cold"/>
    <property type="evidence" value="ECO:0007669"/>
    <property type="project" value="EnsemblPlants"/>
</dbReference>
<dbReference type="EMBL" id="RWGY01000011">
    <property type="protein sequence ID" value="TVU27727.1"/>
    <property type="molecule type" value="Genomic_DNA"/>
</dbReference>
<evidence type="ECO:0000259" key="13">
    <source>
        <dbReference type="Pfam" id="PF04116"/>
    </source>
</evidence>
<evidence type="ECO:0000256" key="10">
    <source>
        <dbReference type="ARBA" id="ARBA00047909"/>
    </source>
</evidence>
<evidence type="ECO:0000313" key="16">
    <source>
        <dbReference type="Proteomes" id="UP000324897"/>
    </source>
</evidence>
<dbReference type="GO" id="GO:0009414">
    <property type="term" value="P:response to water deprivation"/>
    <property type="evidence" value="ECO:0007669"/>
    <property type="project" value="EnsemblPlants"/>
</dbReference>
<keyword evidence="7 12" id="KW-1133">Transmembrane helix</keyword>
<evidence type="ECO:0000313" key="15">
    <source>
        <dbReference type="EMBL" id="TVU27727.1"/>
    </source>
</evidence>
<feature type="transmembrane region" description="Helical" evidence="12">
    <location>
        <begin position="174"/>
        <end position="193"/>
    </location>
</feature>
<protein>
    <recommendedName>
        <fullName evidence="3">aldehyde oxygenase (deformylating)</fullName>
        <ecNumber evidence="3">4.1.99.5</ecNumber>
    </recommendedName>
</protein>
<dbReference type="InterPro" id="IPR006694">
    <property type="entry name" value="Fatty_acid_hydroxylase"/>
</dbReference>
<evidence type="ECO:0000256" key="6">
    <source>
        <dbReference type="ARBA" id="ARBA00022857"/>
    </source>
</evidence>
<evidence type="ECO:0000256" key="3">
    <source>
        <dbReference type="ARBA" id="ARBA00013146"/>
    </source>
</evidence>
<dbReference type="Proteomes" id="UP000324897">
    <property type="component" value="Chromosome 1"/>
</dbReference>
<sequence length="670" mass="75563">QQGTFINPRNISQPASFAEERAGVAERQRTASSRLESKGWPQSPDLSVGGHGKTLETTSIDLQMFVVKYALLAPWAVRSTCRFLTNVGEERDLLGFFVLPVLLLRVLYSQVWISVSRHQTARSKHRIVNKSLDFDQVDRERNWDDQIVLTALLFYVVNAAVPVAQGLPWWNSKGLVMAVLLHAGPVEFLYYWFHRALHHHYLYSRYHSHHHASIVTEPITSVIHPFAEELVYFTLFAIPLLTMVGTGTSSVVVANGYLIYIDFMNYLGHCNFELVPKCLFDVFPPLKYLMYTPSFHSLHHTQFRTNYSLFMPLYDYLYGTLDKSSDDLYERTLHGREEAPDVVHLTHLTTPASVLHLRLGFASLASAPLAASLRHFSRSRAAYPLAALASRLGKTFRAEANRIDKLNIETWVVPRFTSQYLSKDGAYAVSRLIEKAVSDAEASGARVLTLGLLNQAYEMNKNGELYVIRKPSLKMKIVDGTSLAVAAVLHMIPDGTKDVLLLGSASKMSFVLTLALCEREIKVQIADEYLHDCLKQELRPEMHNHVVLSRSYSSKVWLVGDGLTDQEQRRAKGGVHFVPYSQFPPNAIREDCVYHSTPALVVPDSFENLHACENWLPRRVMSAWRAAGIVHALEKWDKHECGATVTGVDKAWSAALARGFRPFDHCTVAK</sequence>